<dbReference type="InterPro" id="IPR028098">
    <property type="entry name" value="Glyco_trans_4-like_N"/>
</dbReference>
<comment type="caution">
    <text evidence="4">The sequence shown here is derived from an EMBL/GenBank/DDBJ whole genome shotgun (WGS) entry which is preliminary data.</text>
</comment>
<dbReference type="Proteomes" id="UP000664398">
    <property type="component" value="Unassembled WGS sequence"/>
</dbReference>
<dbReference type="PANTHER" id="PTHR12526:SF638">
    <property type="entry name" value="SPORE COAT PROTEIN SA"/>
    <property type="match status" value="1"/>
</dbReference>
<feature type="domain" description="Glycosyltransferase subfamily 4-like N-terminal" evidence="3">
    <location>
        <begin position="34"/>
        <end position="191"/>
    </location>
</feature>
<dbReference type="Pfam" id="PF13579">
    <property type="entry name" value="Glyco_trans_4_4"/>
    <property type="match status" value="1"/>
</dbReference>
<dbReference type="GO" id="GO:0016757">
    <property type="term" value="F:glycosyltransferase activity"/>
    <property type="evidence" value="ECO:0007669"/>
    <property type="project" value="UniProtKB-KW"/>
</dbReference>
<name>A0A939M0I0_9MICO</name>
<evidence type="ECO:0000256" key="1">
    <source>
        <dbReference type="ARBA" id="ARBA00022676"/>
    </source>
</evidence>
<dbReference type="Pfam" id="PF13692">
    <property type="entry name" value="Glyco_trans_1_4"/>
    <property type="match status" value="1"/>
</dbReference>
<dbReference type="EMBL" id="JAGDYL010000036">
    <property type="protein sequence ID" value="MBO1806478.1"/>
    <property type="molecule type" value="Genomic_DNA"/>
</dbReference>
<evidence type="ECO:0000259" key="3">
    <source>
        <dbReference type="Pfam" id="PF13579"/>
    </source>
</evidence>
<gene>
    <name evidence="4" type="ORF">J4H91_14325</name>
</gene>
<accession>A0A939M0I0</accession>
<dbReference type="SUPFAM" id="SSF53756">
    <property type="entry name" value="UDP-Glycosyltransferase/glycogen phosphorylase"/>
    <property type="match status" value="1"/>
</dbReference>
<keyword evidence="5" id="KW-1185">Reference proteome</keyword>
<keyword evidence="2" id="KW-0808">Transferase</keyword>
<dbReference type="Gene3D" id="3.40.50.2000">
    <property type="entry name" value="Glycogen Phosphorylase B"/>
    <property type="match status" value="2"/>
</dbReference>
<sequence length="400" mass="42815">MTTAAGAGSPTPERVVIVSRIYRPEPAAASLFLGSVADALLERGHEVEVLTVTAPRALGEGSRGERIRRFPVLRDRSGYVRGYVQYLSFDIPLAFRLLFARRPAVVLVEPPPTTGAVVRVLCALRRIPSVYDAADIWSDAAGHATSSGFVVRALRWVERFAMRGAAAMCTISEGVVGRVRELGVRTPMTVTGFGADTSVFRYVEAPIERVFLYAGTYTELHGAGILVDAFAIFDATRPGYRLRFIGNGTGREELRARAERLGIGDRVEFLEPVPAEALRPQLCGAVASLATLAPEGGYEYAFTSKAYSSLASGCPVIFSGPGPTAAFMREAAESAPVGAAVDYDAEAIADAMRDAADRPLPPGERRRLSDWAAAEHSMLATGRRVGEVVLGAARPGRRSS</sequence>
<reference evidence="4" key="1">
    <citation type="submission" date="2021-03" db="EMBL/GenBank/DDBJ databases">
        <title>Leucobacter chromiisoli sp. nov., isolated from chromium-containing soil of chemical plant.</title>
        <authorList>
            <person name="Xu Z."/>
        </authorList>
    </citation>
    <scope>NUCLEOTIDE SEQUENCE</scope>
    <source>
        <strain evidence="4">A2</strain>
    </source>
</reference>
<organism evidence="4 5">
    <name type="scientific">Leucobacter ruminantium</name>
    <dbReference type="NCBI Taxonomy" id="1289170"/>
    <lineage>
        <taxon>Bacteria</taxon>
        <taxon>Bacillati</taxon>
        <taxon>Actinomycetota</taxon>
        <taxon>Actinomycetes</taxon>
        <taxon>Micrococcales</taxon>
        <taxon>Microbacteriaceae</taxon>
        <taxon>Leucobacter</taxon>
    </lineage>
</organism>
<evidence type="ECO:0000256" key="2">
    <source>
        <dbReference type="ARBA" id="ARBA00022679"/>
    </source>
</evidence>
<dbReference type="AlphaFoldDB" id="A0A939M0I0"/>
<dbReference type="PANTHER" id="PTHR12526">
    <property type="entry name" value="GLYCOSYLTRANSFERASE"/>
    <property type="match status" value="1"/>
</dbReference>
<evidence type="ECO:0000313" key="5">
    <source>
        <dbReference type="Proteomes" id="UP000664398"/>
    </source>
</evidence>
<dbReference type="RefSeq" id="WP_208046934.1">
    <property type="nucleotide sequence ID" value="NZ_JAGDYL010000036.1"/>
</dbReference>
<protein>
    <submittedName>
        <fullName evidence="4">Glycosyltransferase family 4 protein</fullName>
    </submittedName>
</protein>
<dbReference type="CDD" id="cd03794">
    <property type="entry name" value="GT4_WbuB-like"/>
    <property type="match status" value="1"/>
</dbReference>
<evidence type="ECO:0000313" key="4">
    <source>
        <dbReference type="EMBL" id="MBO1806478.1"/>
    </source>
</evidence>
<keyword evidence="1" id="KW-0328">Glycosyltransferase</keyword>
<proteinExistence type="predicted"/>